<comment type="caution">
    <text evidence="2">The sequence shown here is derived from an EMBL/GenBank/DDBJ whole genome shotgun (WGS) entry which is preliminary data.</text>
</comment>
<dbReference type="InterPro" id="IPR052395">
    <property type="entry name" value="ET_Ferredoxin"/>
</dbReference>
<dbReference type="Gene3D" id="3.30.70.20">
    <property type="match status" value="1"/>
</dbReference>
<accession>A0A1G2BJW7</accession>
<dbReference type="SUPFAM" id="SSF54862">
    <property type="entry name" value="4Fe-4S ferredoxins"/>
    <property type="match status" value="1"/>
</dbReference>
<sequence>MAYRAEVDKKLCTSVASCVAIAANTFELDENSLAQVKKQNGDPDALILQAAQSCPVNAITVFDDKGAKLWPKV</sequence>
<dbReference type="Proteomes" id="UP000177817">
    <property type="component" value="Unassembled WGS sequence"/>
</dbReference>
<dbReference type="PANTHER" id="PTHR39163">
    <property type="entry name" value="FERREDOXIN"/>
    <property type="match status" value="1"/>
</dbReference>
<evidence type="ECO:0000313" key="3">
    <source>
        <dbReference type="Proteomes" id="UP000177817"/>
    </source>
</evidence>
<comment type="cofactor">
    <cofactor evidence="1">
        <name>[4Fe-4S] cluster</name>
        <dbReference type="ChEBI" id="CHEBI:49883"/>
    </cofactor>
</comment>
<evidence type="ECO:0000256" key="1">
    <source>
        <dbReference type="ARBA" id="ARBA00001966"/>
    </source>
</evidence>
<gene>
    <name evidence="2" type="ORF">A2677_03260</name>
</gene>
<name>A0A1G2BJW7_9BACT</name>
<dbReference type="Pfam" id="PF13370">
    <property type="entry name" value="Fer4_13"/>
    <property type="match status" value="1"/>
</dbReference>
<protein>
    <recommendedName>
        <fullName evidence="4">Ferredoxin</fullName>
    </recommendedName>
</protein>
<dbReference type="EMBL" id="MHKK01000031">
    <property type="protein sequence ID" value="OGY89523.1"/>
    <property type="molecule type" value="Genomic_DNA"/>
</dbReference>
<proteinExistence type="predicted"/>
<evidence type="ECO:0008006" key="4">
    <source>
        <dbReference type="Google" id="ProtNLM"/>
    </source>
</evidence>
<organism evidence="2 3">
    <name type="scientific">Candidatus Komeilibacteria bacterium RIFCSPHIGHO2_01_FULL_52_14</name>
    <dbReference type="NCBI Taxonomy" id="1798549"/>
    <lineage>
        <taxon>Bacteria</taxon>
        <taxon>Candidatus Komeiliibacteriota</taxon>
    </lineage>
</organism>
<dbReference type="PANTHER" id="PTHR39163:SF1">
    <property type="entry name" value="FERREDOXIN"/>
    <property type="match status" value="1"/>
</dbReference>
<evidence type="ECO:0000313" key="2">
    <source>
        <dbReference type="EMBL" id="OGY89523.1"/>
    </source>
</evidence>
<reference evidence="2 3" key="1">
    <citation type="journal article" date="2016" name="Nat. Commun.">
        <title>Thousands of microbial genomes shed light on interconnected biogeochemical processes in an aquifer system.</title>
        <authorList>
            <person name="Anantharaman K."/>
            <person name="Brown C.T."/>
            <person name="Hug L.A."/>
            <person name="Sharon I."/>
            <person name="Castelle C.J."/>
            <person name="Probst A.J."/>
            <person name="Thomas B.C."/>
            <person name="Singh A."/>
            <person name="Wilkins M.J."/>
            <person name="Karaoz U."/>
            <person name="Brodie E.L."/>
            <person name="Williams K.H."/>
            <person name="Hubbard S.S."/>
            <person name="Banfield J.F."/>
        </authorList>
    </citation>
    <scope>NUCLEOTIDE SEQUENCE [LARGE SCALE GENOMIC DNA]</scope>
</reference>
<dbReference type="AlphaFoldDB" id="A0A1G2BJW7"/>